<reference evidence="1 2" key="1">
    <citation type="submission" date="2016-05" db="EMBL/GenBank/DDBJ databases">
        <title>Draft genome sequence of Moraxella nonliquefaciens CCUG 348T.</title>
        <authorList>
            <person name="Salva-Serra F."/>
            <person name="Engstrom-Jakobsson H."/>
            <person name="Thorell K."/>
            <person name="Gonzales-Siles L."/>
            <person name="Karlsson R."/>
            <person name="Boulund F."/>
            <person name="Engstrand L."/>
            <person name="Kristiansson E."/>
            <person name="Moore E."/>
        </authorList>
    </citation>
    <scope>NUCLEOTIDE SEQUENCE [LARGE SCALE GENOMIC DNA]</scope>
    <source>
        <strain evidence="1 2">CCUG 348</strain>
    </source>
</reference>
<dbReference type="SUPFAM" id="SSF46689">
    <property type="entry name" value="Homeodomain-like"/>
    <property type="match status" value="1"/>
</dbReference>
<dbReference type="Proteomes" id="UP000092575">
    <property type="component" value="Unassembled WGS sequence"/>
</dbReference>
<gene>
    <name evidence="1" type="ORF">A7456_08775</name>
</gene>
<accession>A0A1B8QS75</accession>
<name>A0A1B8QS75_MORNO</name>
<sequence length="96" mass="10738">MNCTPKLATHTLTFGVLSMAKYTTDFKLSVIAYYLNGHSYKQTAKQFNLSTEALLNSGSNSIKHTVLMVFKDEVPKLSMTQTLNLTQSNKFKMANP</sequence>
<evidence type="ECO:0000313" key="2">
    <source>
        <dbReference type="Proteomes" id="UP000092575"/>
    </source>
</evidence>
<dbReference type="RefSeq" id="WP_067007219.1">
    <property type="nucleotide sequence ID" value="NZ_CP065728.1"/>
</dbReference>
<dbReference type="AlphaFoldDB" id="A0A1B8QS75"/>
<dbReference type="EMBL" id="LXTW01000003">
    <property type="protein sequence ID" value="OBX87217.1"/>
    <property type="molecule type" value="Genomic_DNA"/>
</dbReference>
<proteinExistence type="predicted"/>
<organism evidence="1 2">
    <name type="scientific">Moraxella nonliquefaciens</name>
    <dbReference type="NCBI Taxonomy" id="478"/>
    <lineage>
        <taxon>Bacteria</taxon>
        <taxon>Pseudomonadati</taxon>
        <taxon>Pseudomonadota</taxon>
        <taxon>Gammaproteobacteria</taxon>
        <taxon>Moraxellales</taxon>
        <taxon>Moraxellaceae</taxon>
        <taxon>Moraxella</taxon>
    </lineage>
</organism>
<dbReference type="InterPro" id="IPR009057">
    <property type="entry name" value="Homeodomain-like_sf"/>
</dbReference>
<comment type="caution">
    <text evidence="1">The sequence shown here is derived from an EMBL/GenBank/DDBJ whole genome shotgun (WGS) entry which is preliminary data.</text>
</comment>
<evidence type="ECO:0000313" key="1">
    <source>
        <dbReference type="EMBL" id="OBX87217.1"/>
    </source>
</evidence>
<dbReference type="STRING" id="478.A7456_08775"/>
<protein>
    <submittedName>
        <fullName evidence="1">Uncharacterized protein</fullName>
    </submittedName>
</protein>